<protein>
    <recommendedName>
        <fullName evidence="9">Cobalamin biosynthesis protein CobD</fullName>
    </recommendedName>
</protein>
<comment type="function">
    <text evidence="9">Converts cobyric acid to cobinamide by the addition of aminopropanol on the F carboxylic group.</text>
</comment>
<evidence type="ECO:0000256" key="7">
    <source>
        <dbReference type="ARBA" id="ARBA00022989"/>
    </source>
</evidence>
<keyword evidence="8 9" id="KW-0472">Membrane</keyword>
<evidence type="ECO:0000313" key="10">
    <source>
        <dbReference type="EMBL" id="AMO36165.1"/>
    </source>
</evidence>
<evidence type="ECO:0000256" key="4">
    <source>
        <dbReference type="ARBA" id="ARBA00022475"/>
    </source>
</evidence>
<comment type="similarity">
    <text evidence="3 9">Belongs to the CobD/CbiB family.</text>
</comment>
<dbReference type="STRING" id="1134435.AC731_003955"/>
<keyword evidence="6 9" id="KW-0812">Transmembrane</keyword>
<keyword evidence="11" id="KW-1185">Reference proteome</keyword>
<feature type="transmembrane region" description="Helical" evidence="9">
    <location>
        <begin position="49"/>
        <end position="68"/>
    </location>
</feature>
<comment type="subcellular location">
    <subcellularLocation>
        <location evidence="1 9">Cell membrane</location>
        <topology evidence="1 9">Multi-pass membrane protein</topology>
    </subcellularLocation>
</comment>
<dbReference type="InterPro" id="IPR004485">
    <property type="entry name" value="Cobalamin_biosynth_CobD/CbiB"/>
</dbReference>
<dbReference type="RefSeq" id="WP_004251920.1">
    <property type="nucleotide sequence ID" value="NZ_CP014646.1"/>
</dbReference>
<feature type="transmembrane region" description="Helical" evidence="9">
    <location>
        <begin position="152"/>
        <end position="171"/>
    </location>
</feature>
<dbReference type="GO" id="GO:0005886">
    <property type="term" value="C:plasma membrane"/>
    <property type="evidence" value="ECO:0007669"/>
    <property type="project" value="UniProtKB-SubCell"/>
</dbReference>
<evidence type="ECO:0000256" key="2">
    <source>
        <dbReference type="ARBA" id="ARBA00004953"/>
    </source>
</evidence>
<dbReference type="GO" id="GO:0009236">
    <property type="term" value="P:cobalamin biosynthetic process"/>
    <property type="evidence" value="ECO:0007669"/>
    <property type="project" value="UniProtKB-UniRule"/>
</dbReference>
<evidence type="ECO:0000256" key="9">
    <source>
        <dbReference type="HAMAP-Rule" id="MF_00024"/>
    </source>
</evidence>
<dbReference type="Proteomes" id="UP000036902">
    <property type="component" value="Chromosome"/>
</dbReference>
<sequence>MTLFSLIIALLLEQVRPLPVKHVVLDPLATLSGALVRRFNDGQAQHGRMAWALVVIIGTGGTALLHYLLWEVHPALAFAFNVAALYLTMGFRQESHFFTDIHLALRMGELDRARTLLGEWRGGSYRDASSSEVARLTIEQALVAAHRNVFGVAFWFVILPGPSGAVMYRLARFFAEDWGRRTDPEFGEFGRFARRAFEVIDWLPVRLTAASFSIVGNFEDAIYCWRTQAVLWPDRSSAILLSSGGGALGVRLGMPIHESGEIVDRPELGQGDEADADHMQSTVGLVWRALLVCLFMLALLGLAGWVGG</sequence>
<evidence type="ECO:0000313" key="11">
    <source>
        <dbReference type="Proteomes" id="UP000036902"/>
    </source>
</evidence>
<dbReference type="GO" id="GO:0015420">
    <property type="term" value="F:ABC-type vitamin B12 transporter activity"/>
    <property type="evidence" value="ECO:0007669"/>
    <property type="project" value="UniProtKB-UniRule"/>
</dbReference>
<keyword evidence="5 9" id="KW-0169">Cobalamin biosynthesis</keyword>
<evidence type="ECO:0000256" key="1">
    <source>
        <dbReference type="ARBA" id="ARBA00004651"/>
    </source>
</evidence>
<dbReference type="KEGG" id="thu:AC731_003955"/>
<keyword evidence="4 9" id="KW-1003">Cell membrane</keyword>
<evidence type="ECO:0000256" key="8">
    <source>
        <dbReference type="ARBA" id="ARBA00023136"/>
    </source>
</evidence>
<dbReference type="NCBIfam" id="NF005792">
    <property type="entry name" value="PRK07630.1"/>
    <property type="match status" value="1"/>
</dbReference>
<comment type="caution">
    <text evidence="9">Lacks conserved residue(s) required for the propagation of feature annotation.</text>
</comment>
<reference evidence="11" key="1">
    <citation type="submission" date="2016-03" db="EMBL/GenBank/DDBJ databases">
        <authorList>
            <person name="Ma C."/>
            <person name="Zhou S."/>
            <person name="Yang G."/>
        </authorList>
    </citation>
    <scope>NUCLEOTIDE SEQUENCE [LARGE SCALE GENOMIC DNA]</scope>
    <source>
        <strain evidence="11">SgZ-1</strain>
    </source>
</reference>
<dbReference type="AlphaFoldDB" id="A0A140IEJ0"/>
<comment type="pathway">
    <text evidence="2 9">Cofactor biosynthesis; adenosylcobalamin biosynthesis.</text>
</comment>
<evidence type="ECO:0000256" key="3">
    <source>
        <dbReference type="ARBA" id="ARBA00006263"/>
    </source>
</evidence>
<dbReference type="HAMAP" id="MF_00024">
    <property type="entry name" value="CobD_CbiB"/>
    <property type="match status" value="1"/>
</dbReference>
<name>A0A140IEJ0_9RHOO</name>
<dbReference type="UniPathway" id="UPA00148"/>
<evidence type="ECO:0000256" key="5">
    <source>
        <dbReference type="ARBA" id="ARBA00022573"/>
    </source>
</evidence>
<dbReference type="PANTHER" id="PTHR34308:SF1">
    <property type="entry name" value="COBALAMIN BIOSYNTHESIS PROTEIN CBIB"/>
    <property type="match status" value="1"/>
</dbReference>
<proteinExistence type="inferred from homology"/>
<evidence type="ECO:0000256" key="6">
    <source>
        <dbReference type="ARBA" id="ARBA00022692"/>
    </source>
</evidence>
<dbReference type="PANTHER" id="PTHR34308">
    <property type="entry name" value="COBALAMIN BIOSYNTHESIS PROTEIN CBIB"/>
    <property type="match status" value="1"/>
</dbReference>
<feature type="transmembrane region" description="Helical" evidence="9">
    <location>
        <begin position="285"/>
        <end position="306"/>
    </location>
</feature>
<gene>
    <name evidence="9" type="primary">cobD</name>
    <name evidence="10" type="ORF">AC731_003955</name>
</gene>
<keyword evidence="7 9" id="KW-1133">Transmembrane helix</keyword>
<dbReference type="EMBL" id="CP014646">
    <property type="protein sequence ID" value="AMO36165.1"/>
    <property type="molecule type" value="Genomic_DNA"/>
</dbReference>
<organism evidence="10 11">
    <name type="scientific">Thauera humireducens</name>
    <dbReference type="NCBI Taxonomy" id="1134435"/>
    <lineage>
        <taxon>Bacteria</taxon>
        <taxon>Pseudomonadati</taxon>
        <taxon>Pseudomonadota</taxon>
        <taxon>Betaproteobacteria</taxon>
        <taxon>Rhodocyclales</taxon>
        <taxon>Zoogloeaceae</taxon>
        <taxon>Thauera</taxon>
    </lineage>
</organism>
<accession>A0A140IEJ0</accession>
<dbReference type="GO" id="GO:0048472">
    <property type="term" value="F:threonine-phosphate decarboxylase activity"/>
    <property type="evidence" value="ECO:0007669"/>
    <property type="project" value="InterPro"/>
</dbReference>
<dbReference type="Pfam" id="PF03186">
    <property type="entry name" value="CobD_Cbib"/>
    <property type="match status" value="1"/>
</dbReference>